<sequence>MIIMGVEGSANKLGIGVMRDSEILSNLRETYSPPTGQGFIPLDAAEHHRSKIYDLIERSLEAANIKMSDVDIFCYTRGPGMYQLLSIGCNVFRTLSLLYNKPLIPVNHCIAHIEMGKLVTNTKNPVVLYASGGNTQIIAYSDKVKLYKIFGETLDVAVGNCLDRVARELNLSNYPSPGYSIEQAAKKGNKYIPLPYTVKGMDMSFTGPIETLKRIKHEHSVEDLCYSLQETLFAMLVEVTERAMSYVGSDEVMLVGGVGCNVRLQEMLGKMVKQRGGILYSTDERFCIDNGVMIAYTGYLMHKSGCEFKIKDCNVTQRFRTDSVKVNWN</sequence>
<dbReference type="GO" id="GO:0000408">
    <property type="term" value="C:EKC/KEOPS complex"/>
    <property type="evidence" value="ECO:0007669"/>
    <property type="project" value="InterPro"/>
</dbReference>
<feature type="domain" description="Gcp-like" evidence="10">
    <location>
        <begin position="24"/>
        <end position="296"/>
    </location>
</feature>
<keyword evidence="6 9" id="KW-0012">Acyltransferase</keyword>
<dbReference type="InterPro" id="IPR034680">
    <property type="entry name" value="Kae1_archaea_euk"/>
</dbReference>
<evidence type="ECO:0000256" key="6">
    <source>
        <dbReference type="ARBA" id="ARBA00023315"/>
    </source>
</evidence>
<dbReference type="Gene3D" id="3.30.420.40">
    <property type="match status" value="2"/>
</dbReference>
<reference evidence="11 12" key="1">
    <citation type="journal article" date="2017" name="Environ. Microbiol.">
        <title>Decay of the glycolytic pathway and adaptation to intranuclear parasitism within Enterocytozoonidae microsporidia.</title>
        <authorList>
            <person name="Wiredu Boakye D."/>
            <person name="Jaroenlak P."/>
            <person name="Prachumwat A."/>
            <person name="Williams T.A."/>
            <person name="Bateman K.S."/>
            <person name="Itsathitphaisarn O."/>
            <person name="Sritunyalucksana K."/>
            <person name="Paszkiewicz K.H."/>
            <person name="Moore K.A."/>
            <person name="Stentiford G.D."/>
            <person name="Williams B.A."/>
        </authorList>
    </citation>
    <scope>NUCLEOTIDE SEQUENCE [LARGE SCALE GENOMIC DNA]</scope>
    <source>
        <strain evidence="12">canceri</strain>
    </source>
</reference>
<keyword evidence="2 9" id="KW-0963">Cytoplasm</keyword>
<evidence type="ECO:0000256" key="9">
    <source>
        <dbReference type="HAMAP-Rule" id="MF_03180"/>
    </source>
</evidence>
<evidence type="ECO:0000256" key="8">
    <source>
        <dbReference type="ARBA" id="ARBA00048117"/>
    </source>
</evidence>
<dbReference type="PANTHER" id="PTHR11735">
    <property type="entry name" value="TRNA N6-ADENOSINE THREONYLCARBAMOYLTRANSFERASE"/>
    <property type="match status" value="1"/>
</dbReference>
<evidence type="ECO:0000313" key="11">
    <source>
        <dbReference type="EMBL" id="ORD98972.1"/>
    </source>
</evidence>
<dbReference type="GO" id="GO:0046872">
    <property type="term" value="F:metal ion binding"/>
    <property type="evidence" value="ECO:0007669"/>
    <property type="project" value="UniProtKB-KW"/>
</dbReference>
<dbReference type="AlphaFoldDB" id="A0A1X0QGT0"/>
<comment type="subcellular location">
    <subcellularLocation>
        <location evidence="9">Cytoplasm</location>
    </subcellularLocation>
    <subcellularLocation>
        <location evidence="9">Nucleus</location>
    </subcellularLocation>
</comment>
<evidence type="ECO:0000313" key="12">
    <source>
        <dbReference type="Proteomes" id="UP000192501"/>
    </source>
</evidence>
<protein>
    <recommendedName>
        <fullName evidence="1">N(6)-L-threonylcarbamoyladenine synthase</fullName>
        <ecNumber evidence="1">2.3.1.234</ecNumber>
    </recommendedName>
    <alternativeName>
        <fullName evidence="7">N6-L-threonylcarbamoyladenine synthase</fullName>
    </alternativeName>
</protein>
<dbReference type="InterPro" id="IPR017860">
    <property type="entry name" value="Peptidase_M22_CS"/>
</dbReference>
<evidence type="ECO:0000256" key="2">
    <source>
        <dbReference type="ARBA" id="ARBA00022490"/>
    </source>
</evidence>
<dbReference type="InterPro" id="IPR043129">
    <property type="entry name" value="ATPase_NBD"/>
</dbReference>
<keyword evidence="9" id="KW-0539">Nucleus</keyword>
<organism evidence="11 12">
    <name type="scientific">Hepatospora eriocheir</name>
    <dbReference type="NCBI Taxonomy" id="1081669"/>
    <lineage>
        <taxon>Eukaryota</taxon>
        <taxon>Fungi</taxon>
        <taxon>Fungi incertae sedis</taxon>
        <taxon>Microsporidia</taxon>
        <taxon>Hepatosporidae</taxon>
        <taxon>Hepatospora</taxon>
    </lineage>
</organism>
<evidence type="ECO:0000259" key="10">
    <source>
        <dbReference type="Pfam" id="PF00814"/>
    </source>
</evidence>
<dbReference type="Proteomes" id="UP000192501">
    <property type="component" value="Unassembled WGS sequence"/>
</dbReference>
<dbReference type="GO" id="GO:0005737">
    <property type="term" value="C:cytoplasm"/>
    <property type="evidence" value="ECO:0007669"/>
    <property type="project" value="UniProtKB-SubCell"/>
</dbReference>
<dbReference type="NCBIfam" id="TIGR00329">
    <property type="entry name" value="gcp_kae1"/>
    <property type="match status" value="1"/>
</dbReference>
<feature type="binding site" evidence="9">
    <location>
        <position position="261"/>
    </location>
    <ligand>
        <name>substrate</name>
    </ligand>
</feature>
<dbReference type="CDD" id="cd24132">
    <property type="entry name" value="ASKHA_NBD_OSGEP_like_euk"/>
    <property type="match status" value="1"/>
</dbReference>
<dbReference type="VEuPathDB" id="MicrosporidiaDB:A0H76_1618"/>
<dbReference type="PROSITE" id="PS01016">
    <property type="entry name" value="GLYCOPROTEASE"/>
    <property type="match status" value="1"/>
</dbReference>
<evidence type="ECO:0000256" key="1">
    <source>
        <dbReference type="ARBA" id="ARBA00012156"/>
    </source>
</evidence>
<comment type="caution">
    <text evidence="11">The sequence shown here is derived from an EMBL/GenBank/DDBJ whole genome shotgun (WGS) entry which is preliminary data.</text>
</comment>
<dbReference type="FunFam" id="3.30.420.40:FF:000038">
    <property type="entry name" value="Probable tRNA N6-adenosine threonylcarbamoyltransferase"/>
    <property type="match status" value="1"/>
</dbReference>
<feature type="binding site" evidence="9">
    <location>
        <position position="108"/>
    </location>
    <ligand>
        <name>a divalent metal cation</name>
        <dbReference type="ChEBI" id="CHEBI:60240"/>
    </ligand>
</feature>
<dbReference type="SUPFAM" id="SSF53067">
    <property type="entry name" value="Actin-like ATPase domain"/>
    <property type="match status" value="1"/>
</dbReference>
<feature type="binding site" evidence="9">
    <location>
        <position position="163"/>
    </location>
    <ligand>
        <name>substrate</name>
    </ligand>
</feature>
<evidence type="ECO:0000256" key="4">
    <source>
        <dbReference type="ARBA" id="ARBA00022694"/>
    </source>
</evidence>
<dbReference type="PRINTS" id="PR00789">
    <property type="entry name" value="OSIALOPTASE"/>
</dbReference>
<feature type="binding site" evidence="9">
    <location>
        <position position="112"/>
    </location>
    <ligand>
        <name>a divalent metal cation</name>
        <dbReference type="ChEBI" id="CHEBI:60240"/>
    </ligand>
</feature>
<dbReference type="GO" id="GO:0002949">
    <property type="term" value="P:tRNA threonylcarbamoyladenosine modification"/>
    <property type="evidence" value="ECO:0007669"/>
    <property type="project" value="UniProtKB-UniRule"/>
</dbReference>
<dbReference type="EC" id="2.3.1.234" evidence="1"/>
<dbReference type="PANTHER" id="PTHR11735:SF14">
    <property type="entry name" value="TRNA N6-ADENOSINE THREONYLCARBAMOYLTRANSFERASE"/>
    <property type="match status" value="1"/>
</dbReference>
<name>A0A1X0QGT0_9MICR</name>
<keyword evidence="4 9" id="KW-0819">tRNA processing</keyword>
<dbReference type="InterPro" id="IPR017861">
    <property type="entry name" value="KAE1/TsaD"/>
</dbReference>
<comment type="catalytic activity">
    <reaction evidence="8 9">
        <text>L-threonylcarbamoyladenylate + adenosine(37) in tRNA = N(6)-L-threonylcarbamoyladenosine(37) in tRNA + AMP + H(+)</text>
        <dbReference type="Rhea" id="RHEA:37059"/>
        <dbReference type="Rhea" id="RHEA-COMP:10162"/>
        <dbReference type="Rhea" id="RHEA-COMP:10163"/>
        <dbReference type="ChEBI" id="CHEBI:15378"/>
        <dbReference type="ChEBI" id="CHEBI:73682"/>
        <dbReference type="ChEBI" id="CHEBI:74411"/>
        <dbReference type="ChEBI" id="CHEBI:74418"/>
        <dbReference type="ChEBI" id="CHEBI:456215"/>
        <dbReference type="EC" id="2.3.1.234"/>
    </reaction>
</comment>
<feature type="binding site" evidence="9">
    <location>
        <position position="129"/>
    </location>
    <ligand>
        <name>a divalent metal cation</name>
        <dbReference type="ChEBI" id="CHEBI:60240"/>
    </ligand>
</feature>
<dbReference type="GO" id="GO:0061711">
    <property type="term" value="F:tRNA N(6)-L-threonylcarbamoyladenine synthase activity"/>
    <property type="evidence" value="ECO:0007669"/>
    <property type="project" value="UniProtKB-EC"/>
</dbReference>
<dbReference type="Pfam" id="PF00814">
    <property type="entry name" value="TsaD"/>
    <property type="match status" value="1"/>
</dbReference>
<feature type="binding site" evidence="9">
    <location>
        <position position="178"/>
    </location>
    <ligand>
        <name>substrate</name>
    </ligand>
</feature>
<feature type="binding site" evidence="9">
    <location>
        <position position="182"/>
    </location>
    <ligand>
        <name>substrate</name>
    </ligand>
</feature>
<evidence type="ECO:0000256" key="5">
    <source>
        <dbReference type="ARBA" id="ARBA00022723"/>
    </source>
</evidence>
<proteinExistence type="inferred from homology"/>
<evidence type="ECO:0000256" key="7">
    <source>
        <dbReference type="ARBA" id="ARBA00030439"/>
    </source>
</evidence>
<feature type="binding site" evidence="9">
    <location>
        <position position="289"/>
    </location>
    <ligand>
        <name>a divalent metal cation</name>
        <dbReference type="ChEBI" id="CHEBI:60240"/>
    </ligand>
</feature>
<dbReference type="NCBIfam" id="TIGR03722">
    <property type="entry name" value="arch_KAE1"/>
    <property type="match status" value="1"/>
</dbReference>
<feature type="binding site" evidence="9">
    <location>
        <begin position="129"/>
        <end position="133"/>
    </location>
    <ligand>
        <name>substrate</name>
    </ligand>
</feature>
<dbReference type="HAMAP" id="MF_01446">
    <property type="entry name" value="Kae1"/>
    <property type="match status" value="1"/>
</dbReference>
<gene>
    <name evidence="11" type="primary">KAE1</name>
    <name evidence="11" type="ORF">A0H76_1618</name>
</gene>
<keyword evidence="5 9" id="KW-0479">Metal-binding</keyword>
<comment type="cofactor">
    <cofactor evidence="9">
        <name>a divalent metal cation</name>
        <dbReference type="ChEBI" id="CHEBI:60240"/>
    </cofactor>
    <text evidence="9">Binds 1 divalent metal cation per subunit.</text>
</comment>
<dbReference type="InterPro" id="IPR000905">
    <property type="entry name" value="Gcp-like_dom"/>
</dbReference>
<comment type="similarity">
    <text evidence="9">Belongs to the KAE1 / TsaD family.</text>
</comment>
<evidence type="ECO:0000256" key="3">
    <source>
        <dbReference type="ARBA" id="ARBA00022679"/>
    </source>
</evidence>
<dbReference type="GO" id="GO:0005634">
    <property type="term" value="C:nucleus"/>
    <property type="evidence" value="ECO:0007669"/>
    <property type="project" value="UniProtKB-SubCell"/>
</dbReference>
<accession>A0A1X0QGT0</accession>
<dbReference type="EMBL" id="LTAI01000353">
    <property type="protein sequence ID" value="ORD98972.1"/>
    <property type="molecule type" value="Genomic_DNA"/>
</dbReference>
<keyword evidence="3 9" id="KW-0808">Transferase</keyword>